<dbReference type="Pfam" id="PF00069">
    <property type="entry name" value="Pkinase"/>
    <property type="match status" value="1"/>
</dbReference>
<comment type="subunit">
    <text evidence="2">Component of the EKC/KEOPS complex composed of at least BUD32, CGI121, GON7, KAE1 and PCC1; the whole complex dimerizes.</text>
</comment>
<name>A0A084AHT4_STACB</name>
<evidence type="ECO:0000256" key="3">
    <source>
        <dbReference type="ARBA" id="ARBA00012513"/>
    </source>
</evidence>
<keyword evidence="12" id="KW-1185">Reference proteome</keyword>
<dbReference type="PROSITE" id="PS00109">
    <property type="entry name" value="PROTEIN_KINASE_TYR"/>
    <property type="match status" value="1"/>
</dbReference>
<comment type="catalytic activity">
    <reaction evidence="9">
        <text>L-seryl-[protein] + ATP = O-phospho-L-seryl-[protein] + ADP + H(+)</text>
        <dbReference type="Rhea" id="RHEA:17989"/>
        <dbReference type="Rhea" id="RHEA-COMP:9863"/>
        <dbReference type="Rhea" id="RHEA-COMP:11604"/>
        <dbReference type="ChEBI" id="CHEBI:15378"/>
        <dbReference type="ChEBI" id="CHEBI:29999"/>
        <dbReference type="ChEBI" id="CHEBI:30616"/>
        <dbReference type="ChEBI" id="CHEBI:83421"/>
        <dbReference type="ChEBI" id="CHEBI:456216"/>
        <dbReference type="EC" id="2.7.11.1"/>
    </reaction>
</comment>
<proteinExistence type="predicted"/>
<dbReference type="InterPro" id="IPR011009">
    <property type="entry name" value="Kinase-like_dom_sf"/>
</dbReference>
<reference evidence="11 12" key="1">
    <citation type="journal article" date="2014" name="BMC Genomics">
        <title>Comparative genome sequencing reveals chemotype-specific gene clusters in the toxigenic black mold Stachybotrys.</title>
        <authorList>
            <person name="Semeiks J."/>
            <person name="Borek D."/>
            <person name="Otwinowski Z."/>
            <person name="Grishin N.V."/>
        </authorList>
    </citation>
    <scope>NUCLEOTIDE SEQUENCE [LARGE SCALE GENOMIC DNA]</scope>
    <source>
        <strain evidence="12">CBS 109288 / IBT 7711</strain>
    </source>
</reference>
<evidence type="ECO:0000256" key="7">
    <source>
        <dbReference type="ARBA" id="ARBA00033194"/>
    </source>
</evidence>
<dbReference type="GO" id="GO:0004674">
    <property type="term" value="F:protein serine/threonine kinase activity"/>
    <property type="evidence" value="ECO:0007669"/>
    <property type="project" value="UniProtKB-EC"/>
</dbReference>
<dbReference type="InterPro" id="IPR008266">
    <property type="entry name" value="Tyr_kinase_AS"/>
</dbReference>
<organism evidence="11 12">
    <name type="scientific">Stachybotrys chartarum (strain CBS 109288 / IBT 7711)</name>
    <name type="common">Toxic black mold</name>
    <name type="synonym">Stilbospora chartarum</name>
    <dbReference type="NCBI Taxonomy" id="1280523"/>
    <lineage>
        <taxon>Eukaryota</taxon>
        <taxon>Fungi</taxon>
        <taxon>Dikarya</taxon>
        <taxon>Ascomycota</taxon>
        <taxon>Pezizomycotina</taxon>
        <taxon>Sordariomycetes</taxon>
        <taxon>Hypocreomycetidae</taxon>
        <taxon>Hypocreales</taxon>
        <taxon>Stachybotryaceae</taxon>
        <taxon>Stachybotrys</taxon>
    </lineage>
</organism>
<dbReference type="PROSITE" id="PS50011">
    <property type="entry name" value="PROTEIN_KINASE_DOM"/>
    <property type="match status" value="1"/>
</dbReference>
<protein>
    <recommendedName>
        <fullName evidence="5">EKC/KEOPS complex subunit BUD32</fullName>
        <ecNumber evidence="3">2.7.11.1</ecNumber>
    </recommendedName>
    <alternativeName>
        <fullName evidence="6 7">Atypical Serine/threonine protein kinase BUD32</fullName>
    </alternativeName>
    <alternativeName>
        <fullName evidence="4">EKC/KEOPS complex subunit bud32</fullName>
    </alternativeName>
</protein>
<dbReference type="HOGENOM" id="CLU_067163_0_0_1"/>
<dbReference type="EC" id="2.7.11.1" evidence="3"/>
<dbReference type="Gene3D" id="1.10.510.10">
    <property type="entry name" value="Transferase(Phosphotransferase) domain 1"/>
    <property type="match status" value="1"/>
</dbReference>
<evidence type="ECO:0000313" key="11">
    <source>
        <dbReference type="EMBL" id="KEY64863.1"/>
    </source>
</evidence>
<comment type="function">
    <text evidence="1">Component of the EKC/KEOPS complex that is required for the formation of a threonylcarbamoyl group on adenosine at position 37 (t(6)A37) in tRNAs that read codons beginning with adenine. The complex is probably involved in the transfer of the threonylcarbamoyl moiety of threonylcarbamoyl-AMP (TC-AMP) to the N6 group of A37. BUD32 has ATPase activity in the context of the EKC/KEOPS complex and likely plays a supporting role to the catalytic subunit KAE1. The EKC/KEOPS complex also promotes both telomere uncapping and telomere elongation. The complex is required for efficient recruitment of transcriptional coactivators.</text>
</comment>
<dbReference type="OrthoDB" id="4062651at2759"/>
<evidence type="ECO:0000256" key="2">
    <source>
        <dbReference type="ARBA" id="ARBA00011534"/>
    </source>
</evidence>
<dbReference type="InterPro" id="IPR000719">
    <property type="entry name" value="Prot_kinase_dom"/>
</dbReference>
<sequence>MTPQRITDVYPFNGHCAINLDYQGEEFRICWTGDWRKPPNLSTFPQVDGATSSKVPHSPEVDDLWTNSQVLGYGADSHIRKLVDCVDGFPICKVAIDDRQRLLLQEEFALFRYLSATGSSLPVVKTWPHPLKDQQGIFGFRMETLHNFTMENALEYFNEIKTAVLQLHEVGVIHYDLSLSNLMLNKEEHITLIDFGRAGYVGNRIPLNKEKGIKPTGLCMYSVSWDSQALLQMHNVMKNMTK</sequence>
<dbReference type="AlphaFoldDB" id="A0A084AHT4"/>
<gene>
    <name evidence="11" type="ORF">S7711_10782</name>
</gene>
<evidence type="ECO:0000256" key="5">
    <source>
        <dbReference type="ARBA" id="ARBA00019973"/>
    </source>
</evidence>
<dbReference type="SUPFAM" id="SSF56112">
    <property type="entry name" value="Protein kinase-like (PK-like)"/>
    <property type="match status" value="1"/>
</dbReference>
<evidence type="ECO:0000256" key="6">
    <source>
        <dbReference type="ARBA" id="ARBA00030980"/>
    </source>
</evidence>
<evidence type="ECO:0000256" key="1">
    <source>
        <dbReference type="ARBA" id="ARBA00003747"/>
    </source>
</evidence>
<evidence type="ECO:0000256" key="9">
    <source>
        <dbReference type="ARBA" id="ARBA00048679"/>
    </source>
</evidence>
<dbReference type="EMBL" id="KL648721">
    <property type="protein sequence ID" value="KEY64863.1"/>
    <property type="molecule type" value="Genomic_DNA"/>
</dbReference>
<evidence type="ECO:0000256" key="4">
    <source>
        <dbReference type="ARBA" id="ARBA00013948"/>
    </source>
</evidence>
<feature type="domain" description="Protein kinase" evidence="10">
    <location>
        <begin position="65"/>
        <end position="242"/>
    </location>
</feature>
<dbReference type="GO" id="GO:0005524">
    <property type="term" value="F:ATP binding"/>
    <property type="evidence" value="ECO:0007669"/>
    <property type="project" value="InterPro"/>
</dbReference>
<dbReference type="Proteomes" id="UP000028045">
    <property type="component" value="Unassembled WGS sequence"/>
</dbReference>
<comment type="catalytic activity">
    <reaction evidence="8">
        <text>L-threonyl-[protein] + ATP = O-phospho-L-threonyl-[protein] + ADP + H(+)</text>
        <dbReference type="Rhea" id="RHEA:46608"/>
        <dbReference type="Rhea" id="RHEA-COMP:11060"/>
        <dbReference type="Rhea" id="RHEA-COMP:11605"/>
        <dbReference type="ChEBI" id="CHEBI:15378"/>
        <dbReference type="ChEBI" id="CHEBI:30013"/>
        <dbReference type="ChEBI" id="CHEBI:30616"/>
        <dbReference type="ChEBI" id="CHEBI:61977"/>
        <dbReference type="ChEBI" id="CHEBI:456216"/>
        <dbReference type="EC" id="2.7.11.1"/>
    </reaction>
</comment>
<accession>A0A084AHT4</accession>
<evidence type="ECO:0000313" key="12">
    <source>
        <dbReference type="Proteomes" id="UP000028045"/>
    </source>
</evidence>
<evidence type="ECO:0000256" key="8">
    <source>
        <dbReference type="ARBA" id="ARBA00047899"/>
    </source>
</evidence>
<evidence type="ECO:0000259" key="10">
    <source>
        <dbReference type="PROSITE" id="PS50011"/>
    </source>
</evidence>